<keyword evidence="3" id="KW-1185">Reference proteome</keyword>
<dbReference type="RefSeq" id="WP_130923576.1">
    <property type="nucleotide sequence ID" value="NZ_JAANOL010000001.1"/>
</dbReference>
<dbReference type="Pfam" id="PF03476">
    <property type="entry name" value="MOSC_N"/>
    <property type="match status" value="1"/>
</dbReference>
<evidence type="ECO:0000313" key="2">
    <source>
        <dbReference type="EMBL" id="TBH71951.1"/>
    </source>
</evidence>
<dbReference type="InterPro" id="IPR005302">
    <property type="entry name" value="MoCF_Sase_C"/>
</dbReference>
<evidence type="ECO:0000313" key="3">
    <source>
        <dbReference type="Proteomes" id="UP000293583"/>
    </source>
</evidence>
<gene>
    <name evidence="2" type="ORF">EWU20_08980</name>
</gene>
<protein>
    <submittedName>
        <fullName evidence="2">MOSC domain-containing protein</fullName>
    </submittedName>
</protein>
<dbReference type="InterPro" id="IPR011037">
    <property type="entry name" value="Pyrv_Knase-like_insert_dom_sf"/>
</dbReference>
<dbReference type="InterPro" id="IPR005303">
    <property type="entry name" value="MOCOS_middle"/>
</dbReference>
<name>A0A4Q9BA88_9BACT</name>
<evidence type="ECO:0000259" key="1">
    <source>
        <dbReference type="PROSITE" id="PS51340"/>
    </source>
</evidence>
<dbReference type="PANTHER" id="PTHR14237">
    <property type="entry name" value="MOLYBDOPTERIN COFACTOR SULFURASE MOSC"/>
    <property type="match status" value="1"/>
</dbReference>
<comment type="caution">
    <text evidence="2">The sequence shown here is derived from an EMBL/GenBank/DDBJ whole genome shotgun (WGS) entry which is preliminary data.</text>
</comment>
<dbReference type="GO" id="GO:0003824">
    <property type="term" value="F:catalytic activity"/>
    <property type="evidence" value="ECO:0007669"/>
    <property type="project" value="InterPro"/>
</dbReference>
<dbReference type="PROSITE" id="PS51340">
    <property type="entry name" value="MOSC"/>
    <property type="match status" value="1"/>
</dbReference>
<dbReference type="GO" id="GO:0030151">
    <property type="term" value="F:molybdenum ion binding"/>
    <property type="evidence" value="ECO:0007669"/>
    <property type="project" value="InterPro"/>
</dbReference>
<dbReference type="Pfam" id="PF03473">
    <property type="entry name" value="MOSC"/>
    <property type="match status" value="1"/>
</dbReference>
<dbReference type="Proteomes" id="UP000293583">
    <property type="component" value="Unassembled WGS sequence"/>
</dbReference>
<proteinExistence type="predicted"/>
<dbReference type="SUPFAM" id="SSF141673">
    <property type="entry name" value="MOSC N-terminal domain-like"/>
    <property type="match status" value="1"/>
</dbReference>
<sequence>MVTHLYIYPIKSLGAVSLRESILENEGLRGDRRFMLVDSKGMFITQRTRPALTRFVLSETAGGFTVKDAVTGLVKELSWEPLLGDWLSVEIWEDQLLAREVLEGWSEWFSAALSEEVKLVRITPEQPRLMKVKYQTELATTTSFADSLPLLLVSSGSYAALQERLEEPIDQLRFRPNIIVSSLESFAEDTWAELKIGEVSLSGAKPCARCPLVNVDPLTGESDKKTLKALASFRTLNHKVYLGQQFVPMSLGKIQVGMEVQVIQSKDAVY</sequence>
<feature type="domain" description="MOSC" evidence="1">
    <location>
        <begin position="117"/>
        <end position="263"/>
    </location>
</feature>
<reference evidence="2 3" key="1">
    <citation type="submission" date="2019-02" db="EMBL/GenBank/DDBJ databases">
        <title>Genome of a new Bacteroidetes strain.</title>
        <authorList>
            <person name="Pitt A."/>
        </authorList>
    </citation>
    <scope>NUCLEOTIDE SEQUENCE [LARGE SCALE GENOMIC DNA]</scope>
    <source>
        <strain evidence="2 3">103A-SOEBACH</strain>
    </source>
</reference>
<dbReference type="AlphaFoldDB" id="A0A4Q9BA88"/>
<dbReference type="PANTHER" id="PTHR14237:SF19">
    <property type="entry name" value="MITOCHONDRIAL AMIDOXIME REDUCING COMPONENT 1"/>
    <property type="match status" value="1"/>
</dbReference>
<dbReference type="EMBL" id="SEWY01000004">
    <property type="protein sequence ID" value="TBH71951.1"/>
    <property type="molecule type" value="Genomic_DNA"/>
</dbReference>
<accession>A0A4Q9BA88</accession>
<dbReference type="OrthoDB" id="581532at2"/>
<dbReference type="GO" id="GO:0030170">
    <property type="term" value="F:pyridoxal phosphate binding"/>
    <property type="evidence" value="ECO:0007669"/>
    <property type="project" value="InterPro"/>
</dbReference>
<organism evidence="2 3">
    <name type="scientific">Aquirufa antheringensis</name>
    <dbReference type="NCBI Taxonomy" id="2516559"/>
    <lineage>
        <taxon>Bacteria</taxon>
        <taxon>Pseudomonadati</taxon>
        <taxon>Bacteroidota</taxon>
        <taxon>Cytophagia</taxon>
        <taxon>Cytophagales</taxon>
        <taxon>Flectobacillaceae</taxon>
        <taxon>Aquirufa</taxon>
    </lineage>
</organism>
<dbReference type="SUPFAM" id="SSF50800">
    <property type="entry name" value="PK beta-barrel domain-like"/>
    <property type="match status" value="1"/>
</dbReference>